<name>A0A0M9F4V2_FUSLA</name>
<dbReference type="EMBL" id="JXCE01000007">
    <property type="protein sequence ID" value="KPA46149.1"/>
    <property type="molecule type" value="Genomic_DNA"/>
</dbReference>
<protein>
    <submittedName>
        <fullName evidence="1">Uncharacterized protein</fullName>
    </submittedName>
</protein>
<comment type="caution">
    <text evidence="1">The sequence shown here is derived from an EMBL/GenBank/DDBJ whole genome shotgun (WGS) entry which is preliminary data.</text>
</comment>
<evidence type="ECO:0000313" key="1">
    <source>
        <dbReference type="EMBL" id="KPA46149.1"/>
    </source>
</evidence>
<keyword evidence="2" id="KW-1185">Reference proteome</keyword>
<evidence type="ECO:0000313" key="2">
    <source>
        <dbReference type="Proteomes" id="UP000037904"/>
    </source>
</evidence>
<reference evidence="1 2" key="1">
    <citation type="submission" date="2015-04" db="EMBL/GenBank/DDBJ databases">
        <title>The draft genome sequence of Fusarium langsethiae, a T-2/HT-2 mycotoxin producer.</title>
        <authorList>
            <person name="Lysoe E."/>
            <person name="Divon H.H."/>
            <person name="Terzi V."/>
            <person name="Orru L."/>
            <person name="Lamontanara A."/>
            <person name="Kolseth A.-K."/>
            <person name="Frandsen R.J."/>
            <person name="Nielsen K."/>
            <person name="Thrane U."/>
        </authorList>
    </citation>
    <scope>NUCLEOTIDE SEQUENCE [LARGE SCALE GENOMIC DNA]</scope>
    <source>
        <strain evidence="1 2">Fl201059</strain>
    </source>
</reference>
<accession>A0A0M9F4V2</accession>
<sequence length="252" mass="28700">MSAPATIQEPNRLSTLPPEIFFKIPKETTQKEECWINIVTKDESPCCKNKGAYSSLIFTKGKAAQDPRSSPFDHECTFERPVADGKIENKAIGDEIWELDLRANRLKNQLNVYERSLGPDIVDNVRSLWLRIENEEITLDELRLICQHFPVFYKGITEVLPSTDADLPPHDLTWRKSHKQLKPLLLNMSQHLKLKTLVVLDNGTFKELSVLALLMGFIYEKSNDGIFANDDESTTSAAIEMSRMTLPNHLAF</sequence>
<dbReference type="Proteomes" id="UP000037904">
    <property type="component" value="Unassembled WGS sequence"/>
</dbReference>
<dbReference type="AlphaFoldDB" id="A0A0M9F4V2"/>
<dbReference type="OrthoDB" id="5081728at2759"/>
<proteinExistence type="predicted"/>
<gene>
    <name evidence="1" type="ORF">FLAG1_01005</name>
</gene>
<organism evidence="1 2">
    <name type="scientific">Fusarium langsethiae</name>
    <dbReference type="NCBI Taxonomy" id="179993"/>
    <lineage>
        <taxon>Eukaryota</taxon>
        <taxon>Fungi</taxon>
        <taxon>Dikarya</taxon>
        <taxon>Ascomycota</taxon>
        <taxon>Pezizomycotina</taxon>
        <taxon>Sordariomycetes</taxon>
        <taxon>Hypocreomycetidae</taxon>
        <taxon>Hypocreales</taxon>
        <taxon>Nectriaceae</taxon>
        <taxon>Fusarium</taxon>
    </lineage>
</organism>